<dbReference type="InterPro" id="IPR006450">
    <property type="entry name" value="Phage_HK97_gp6-like"/>
</dbReference>
<dbReference type="InterPro" id="IPR011738">
    <property type="entry name" value="Phage_CHP"/>
</dbReference>
<dbReference type="InterPro" id="IPR021146">
    <property type="entry name" value="Phage_gp6-like_head-tail"/>
</dbReference>
<dbReference type="Pfam" id="PF05135">
    <property type="entry name" value="Phage_connect_1"/>
    <property type="match status" value="1"/>
</dbReference>
<evidence type="ECO:0008006" key="3">
    <source>
        <dbReference type="Google" id="ProtNLM"/>
    </source>
</evidence>
<gene>
    <name evidence="1" type="ORF">BLTE_22270</name>
</gene>
<proteinExistence type="predicted"/>
<dbReference type="Gene3D" id="1.10.3230.30">
    <property type="entry name" value="Phage gp6-like head-tail connector protein"/>
    <property type="match status" value="1"/>
</dbReference>
<dbReference type="KEGG" id="blag:BLTE_22270"/>
<dbReference type="NCBIfam" id="TIGR01560">
    <property type="entry name" value="put_DNA_pack"/>
    <property type="match status" value="1"/>
</dbReference>
<evidence type="ECO:0000313" key="1">
    <source>
        <dbReference type="EMBL" id="BBF93542.1"/>
    </source>
</evidence>
<dbReference type="RefSeq" id="WP_126400485.1">
    <property type="nucleotide sequence ID" value="NZ_AP018907.1"/>
</dbReference>
<evidence type="ECO:0000313" key="2">
    <source>
        <dbReference type="Proteomes" id="UP000266934"/>
    </source>
</evidence>
<keyword evidence="2" id="KW-1185">Reference proteome</keyword>
<dbReference type="AlphaFoldDB" id="A0A348G1V9"/>
<sequence>MPLSLLTPPAAEPVTLAAMKTYLRVEHDDEDELILGLIAAARRACEAATRRVLIAQAWRLTRARWPRDGQIDVALAPLISVVAARIRNADGGESAIDAARFRVVAGAAPGLILARHPLPAPAAGGAIEIDITIGYGMEAAALPADLVEAVRRLAAHFYDSRGLPADGAAALPADVAALLAPHRVVSL</sequence>
<organism evidence="1 2">
    <name type="scientific">Blastochloris tepida</name>
    <dbReference type="NCBI Taxonomy" id="2233851"/>
    <lineage>
        <taxon>Bacteria</taxon>
        <taxon>Pseudomonadati</taxon>
        <taxon>Pseudomonadota</taxon>
        <taxon>Alphaproteobacteria</taxon>
        <taxon>Hyphomicrobiales</taxon>
        <taxon>Blastochloridaceae</taxon>
        <taxon>Blastochloris</taxon>
    </lineage>
</organism>
<dbReference type="EMBL" id="AP018907">
    <property type="protein sequence ID" value="BBF93542.1"/>
    <property type="molecule type" value="Genomic_DNA"/>
</dbReference>
<dbReference type="CDD" id="cd08054">
    <property type="entry name" value="gp6"/>
    <property type="match status" value="1"/>
</dbReference>
<accession>A0A348G1V9</accession>
<protein>
    <recommendedName>
        <fullName evidence="3">PhiE125 gp8 family phage protein</fullName>
    </recommendedName>
</protein>
<name>A0A348G1V9_9HYPH</name>
<reference evidence="1 2" key="1">
    <citation type="submission" date="2018-08" db="EMBL/GenBank/DDBJ databases">
        <title>Complete genome sequencing of Blastochloris tepida GI.</title>
        <authorList>
            <person name="Tsukatani Y."/>
            <person name="Mori H."/>
        </authorList>
    </citation>
    <scope>NUCLEOTIDE SEQUENCE [LARGE SCALE GENOMIC DNA]</scope>
    <source>
        <strain evidence="1 2">GI</strain>
    </source>
</reference>
<dbReference type="OrthoDB" id="7597216at2"/>
<dbReference type="NCBIfam" id="TIGR02215">
    <property type="entry name" value="phage_chp_gp8"/>
    <property type="match status" value="1"/>
</dbReference>
<dbReference type="Proteomes" id="UP000266934">
    <property type="component" value="Chromosome"/>
</dbReference>